<dbReference type="Pfam" id="PF13715">
    <property type="entry name" value="CarbopepD_reg_2"/>
    <property type="match status" value="1"/>
</dbReference>
<feature type="signal peptide" evidence="8">
    <location>
        <begin position="1"/>
        <end position="26"/>
    </location>
</feature>
<keyword evidence="2 7" id="KW-0813">Transport</keyword>
<evidence type="ECO:0000259" key="9">
    <source>
        <dbReference type="Pfam" id="PF07715"/>
    </source>
</evidence>
<sequence length="1064" mass="118242">MKKRYYIAAMFAFGLVAQPAILRANAADEANSIEAVQQQKQRISGLLTDSNGDPIIGATIRVQGTTNRGVISDVEGRYSIEAAPGEVLEFSYIGFVSIEHRVKADETTFNLRMEMDAIATEEVVVVGYGKQKKESVVSSMSTVGPAQLSVKSANLTNNIAGKLSGLIAVQRSGEPGWDDAQFFIRGISSYAGGTDPLVLVDGVPRKMNDIDVDEIETFSILKDAAATAVYGAEGANGVVLITSKRGKSQKTVVSMSAEYGYSTPLRLPNLMSSYDYLSLYNEADWNSNGNPRANYTAPVSDADLEKYRSGVDPDLYPDADWMSMLRDHTSSQRYTINFRGGGDRVRFFVSGAYYTQDGVYKEKKNADYDSNISFDRYNLRSNIDFELSKTTRMSVDMSGQYINRVAPSKTASDIFGGMTLQPVHLYPQIYSDGSASQHPNYDNSGLRQNPYNFLYFSGYSKSWDATFQSKVLLEQDLDFITKGLSIRGSVSFDANSNQYVNRTMSPATFTATGRDADGNLIFKSLESGSALSNPSSGSSGGNKKIYIEASLNYKRNFSDKHDVTGLLLYNQKETQKQNVGGLNLLPYRKQSVVGRGSYTYDNRYTIEGSFGMTGSENFAPGHRWGIFPAVGGAWYVSHEKFFEPVQKVISTLKLRASYGRTGNDQLGETRFPYQEAMNTDAGGLNLGISGISNGNAQNWFGGLSENRAYYANLRWEIEDKTNIGFDLGLLNGQLDLSMDYFSNRRKDILITRNTVPSMSGLQSNPTQNYGIVSNKGVDGNLTFKQHVGGLNLTFRANYTYAKNKIVETDEIKHRYSYQDLTGMSLWTPYLYIADGLYTPDDFNITIDPVSGAESYQLKPGIADPGAAVAPGDIKYRDLNEDGLINDDDKTYRNGHLDKTPRSVYGLSLNAEWKGFFAGIFFQGVTGCSINLMSKASNFMPFNQGKDASSARMEAMNRWKASDPYNDNVLYPRLRNNTFAHNLQASTWWYRDASFIRLKNVEFGYQFNKKQLKSLRLTNLRLYVQGTNLKTWDHVKYWDPELGDANSGAKYPISSTWTFGAEVTF</sequence>
<dbReference type="Gene3D" id="2.170.130.10">
    <property type="entry name" value="TonB-dependent receptor, plug domain"/>
    <property type="match status" value="1"/>
</dbReference>
<dbReference type="SUPFAM" id="SSF49464">
    <property type="entry name" value="Carboxypeptidase regulatory domain-like"/>
    <property type="match status" value="1"/>
</dbReference>
<comment type="caution">
    <text evidence="10">The sequence shown here is derived from an EMBL/GenBank/DDBJ whole genome shotgun (WGS) entry which is preliminary data.</text>
</comment>
<dbReference type="EMBL" id="LTDF01000167">
    <property type="protein sequence ID" value="KXT42220.1"/>
    <property type="molecule type" value="Genomic_DNA"/>
</dbReference>
<reference evidence="10 11" key="1">
    <citation type="submission" date="2016-02" db="EMBL/GenBank/DDBJ databases">
        <authorList>
            <person name="Wen L."/>
            <person name="He K."/>
            <person name="Yang H."/>
        </authorList>
    </citation>
    <scope>NUCLEOTIDE SEQUENCE [LARGE SCALE GENOMIC DNA]</scope>
    <source>
        <strain evidence="10 11">KLE1704</strain>
    </source>
</reference>
<evidence type="ECO:0000256" key="6">
    <source>
        <dbReference type="ARBA" id="ARBA00023237"/>
    </source>
</evidence>
<keyword evidence="8" id="KW-0732">Signal</keyword>
<dbReference type="InterPro" id="IPR023996">
    <property type="entry name" value="TonB-dep_OMP_SusC/RagA"/>
</dbReference>
<keyword evidence="3 7" id="KW-1134">Transmembrane beta strand</keyword>
<comment type="subcellular location">
    <subcellularLocation>
        <location evidence="1 7">Cell outer membrane</location>
        <topology evidence="1 7">Multi-pass membrane protein</topology>
    </subcellularLocation>
</comment>
<evidence type="ECO:0000256" key="7">
    <source>
        <dbReference type="PROSITE-ProRule" id="PRU01360"/>
    </source>
</evidence>
<keyword evidence="4 7" id="KW-0812">Transmembrane</keyword>
<comment type="similarity">
    <text evidence="7">Belongs to the TonB-dependent receptor family.</text>
</comment>
<evidence type="ECO:0000256" key="2">
    <source>
        <dbReference type="ARBA" id="ARBA00022448"/>
    </source>
</evidence>
<dbReference type="InterPro" id="IPR008969">
    <property type="entry name" value="CarboxyPept-like_regulatory"/>
</dbReference>
<evidence type="ECO:0000256" key="1">
    <source>
        <dbReference type="ARBA" id="ARBA00004571"/>
    </source>
</evidence>
<feature type="domain" description="TonB-dependent receptor plug" evidence="9">
    <location>
        <begin position="133"/>
        <end position="238"/>
    </location>
</feature>
<protein>
    <submittedName>
        <fullName evidence="10">TonB-dependent receptor plug domain protein</fullName>
    </submittedName>
</protein>
<keyword evidence="10" id="KW-0675">Receptor</keyword>
<keyword evidence="5 7" id="KW-0472">Membrane</keyword>
<dbReference type="SUPFAM" id="SSF56935">
    <property type="entry name" value="Porins"/>
    <property type="match status" value="1"/>
</dbReference>
<dbReference type="InterPro" id="IPR036942">
    <property type="entry name" value="Beta-barrel_TonB_sf"/>
</dbReference>
<dbReference type="NCBIfam" id="TIGR04057">
    <property type="entry name" value="SusC_RagA_signa"/>
    <property type="match status" value="1"/>
</dbReference>
<name>A0A139KSS1_9BACE</name>
<evidence type="ECO:0000313" key="11">
    <source>
        <dbReference type="Proteomes" id="UP000070319"/>
    </source>
</evidence>
<proteinExistence type="inferred from homology"/>
<dbReference type="Gene3D" id="2.60.40.1120">
    <property type="entry name" value="Carboxypeptidase-like, regulatory domain"/>
    <property type="match status" value="1"/>
</dbReference>
<evidence type="ECO:0000256" key="4">
    <source>
        <dbReference type="ARBA" id="ARBA00022692"/>
    </source>
</evidence>
<dbReference type="FunFam" id="2.170.130.10:FF:000003">
    <property type="entry name" value="SusC/RagA family TonB-linked outer membrane protein"/>
    <property type="match status" value="1"/>
</dbReference>
<keyword evidence="6 7" id="KW-0998">Cell outer membrane</keyword>
<accession>A0A139KSS1</accession>
<dbReference type="InterPro" id="IPR012910">
    <property type="entry name" value="Plug_dom"/>
</dbReference>
<dbReference type="PATRIC" id="fig|329854.7.peg.4877"/>
<dbReference type="GO" id="GO:0009279">
    <property type="term" value="C:cell outer membrane"/>
    <property type="evidence" value="ECO:0007669"/>
    <property type="project" value="UniProtKB-SubCell"/>
</dbReference>
<dbReference type="InterPro" id="IPR037066">
    <property type="entry name" value="Plug_dom_sf"/>
</dbReference>
<evidence type="ECO:0000256" key="8">
    <source>
        <dbReference type="SAM" id="SignalP"/>
    </source>
</evidence>
<evidence type="ECO:0000256" key="3">
    <source>
        <dbReference type="ARBA" id="ARBA00022452"/>
    </source>
</evidence>
<dbReference type="AlphaFoldDB" id="A0A139KSS1"/>
<dbReference type="RefSeq" id="WP_061438015.1">
    <property type="nucleotide sequence ID" value="NZ_KQ968737.1"/>
</dbReference>
<evidence type="ECO:0000313" key="10">
    <source>
        <dbReference type="EMBL" id="KXT42220.1"/>
    </source>
</evidence>
<dbReference type="InterPro" id="IPR039426">
    <property type="entry name" value="TonB-dep_rcpt-like"/>
</dbReference>
<dbReference type="Pfam" id="PF07715">
    <property type="entry name" value="Plug"/>
    <property type="match status" value="1"/>
</dbReference>
<evidence type="ECO:0000256" key="5">
    <source>
        <dbReference type="ARBA" id="ARBA00023136"/>
    </source>
</evidence>
<dbReference type="InterPro" id="IPR023997">
    <property type="entry name" value="TonB-dep_OMP_SusC/RagA_CS"/>
</dbReference>
<dbReference type="NCBIfam" id="TIGR04056">
    <property type="entry name" value="OMP_RagA_SusC"/>
    <property type="match status" value="1"/>
</dbReference>
<dbReference type="PROSITE" id="PS52016">
    <property type="entry name" value="TONB_DEPENDENT_REC_3"/>
    <property type="match status" value="1"/>
</dbReference>
<gene>
    <name evidence="10" type="ORF">HMPREF2531_04806</name>
</gene>
<dbReference type="Proteomes" id="UP000070319">
    <property type="component" value="Unassembled WGS sequence"/>
</dbReference>
<dbReference type="Gene3D" id="2.40.170.20">
    <property type="entry name" value="TonB-dependent receptor, beta-barrel domain"/>
    <property type="match status" value="1"/>
</dbReference>
<organism evidence="10">
    <name type="scientific">Bacteroides intestinalis</name>
    <dbReference type="NCBI Taxonomy" id="329854"/>
    <lineage>
        <taxon>Bacteria</taxon>
        <taxon>Pseudomonadati</taxon>
        <taxon>Bacteroidota</taxon>
        <taxon>Bacteroidia</taxon>
        <taxon>Bacteroidales</taxon>
        <taxon>Bacteroidaceae</taxon>
        <taxon>Bacteroides</taxon>
    </lineage>
</organism>
<feature type="chain" id="PRO_5007486697" evidence="8">
    <location>
        <begin position="27"/>
        <end position="1064"/>
    </location>
</feature>